<comment type="similarity">
    <text evidence="3">Belongs to the sodium:solute symporter (SSF) (TC 2.A.21) family.</text>
</comment>
<evidence type="ECO:0000256" key="8">
    <source>
        <dbReference type="ARBA" id="ARBA00022741"/>
    </source>
</evidence>
<dbReference type="InterPro" id="IPR013656">
    <property type="entry name" value="PAS_4"/>
</dbReference>
<sequence>MNFDLSTLLLFGCGYLLVLFGAAWLTERKYLPERLIRHPIVHVLALGVFASAWTFYGIFGVAYQSGYLYLISYLGGSAAFLLAPVVLIPILRITRRHQLSSLADLFAFRFRSGRVGTLTTLLMLFISLPLLSIQIQALAASLPMLTPHVSSHQAALVFCAVIALFTILFGARHASLRNSHNGLIVAIATESLVKLVALLAIAGYAFFVVLDGPSGLADWLAANPEQLQRLQQPPADHWQVLLLAFFACAIVMPHMFHVAFTENLPTESLYRASWGLPLLLLLLALAVPPILWAAIKSDAIDNPEYMVLQLGQTLQLPWMSLLAFIGGLSAASGIIIVATVALASMLQNHVVLPLVRVPDNVRFYAWLLWVRRLIILAVLLGSYLFFHFIGNRFALSQLGLLAFVAFLQFLPGILVTLYWPGASRNGFLAGVGVGFGIWALGLLLPMMSVALQSEPDSSTTALSSYPVALISLLANSLTLVVTSLLFPGRREERQAAEACLLNALPHPTGQGIQVQSNADFVNRLTPRLGERPAQREVRRALRELQLPSGRLAPLDSLRLRARLEQNLSGLLGPVEAAALLQPLDTPGNNSGFKARNVHLLEQQLEAYDQRLSGLAAELDQLRRYHRATLQRLPIGVCTLDAEQRILFWNAELETCTELSSDQAPGLRLDQLPSPWSDFLARFAAADALHQSAECLELNGAQRWFSLHKARLDDTPAQGMVLLVEEETQHLLMARKLAHSERLASIGRFAAGVAHEIGNPVTGIACLAQNLKLETEQPEVLETGDQIVDQTRRISRIVQSLVRFAHTGRQDGPGHMEPIRLHTCIDEAIHLAALDRHGRQQHFINAVDQTLLIQGDLQLLLQVFVNLLNNASDASPAESVIRIDSDMNEHSSRLMITDEGYGIPAEHQDHLFEPFFTTKEPGKGTGLGLPLVYNIITQHYGSIEIVSPANKKQNNGTRVIITLPRLQGSALPERPEADGEGLSG</sequence>
<dbReference type="PROSITE" id="PS50109">
    <property type="entry name" value="HIS_KIN"/>
    <property type="match status" value="1"/>
</dbReference>
<dbReference type="PANTHER" id="PTHR43065:SF10">
    <property type="entry name" value="PEROXIDE STRESS-ACTIVATED HISTIDINE KINASE MAK3"/>
    <property type="match status" value="1"/>
</dbReference>
<dbReference type="SUPFAM" id="SSF55874">
    <property type="entry name" value="ATPase domain of HSP90 chaperone/DNA topoisomerase II/histidine kinase"/>
    <property type="match status" value="1"/>
</dbReference>
<protein>
    <recommendedName>
        <fullName evidence="4">histidine kinase</fullName>
        <ecNumber evidence="4">2.7.13.3</ecNumber>
    </recommendedName>
</protein>
<dbReference type="EMBL" id="JACEMT010000001">
    <property type="protein sequence ID" value="MBA4500790.1"/>
    <property type="molecule type" value="Genomic_DNA"/>
</dbReference>
<evidence type="ECO:0000256" key="11">
    <source>
        <dbReference type="ARBA" id="ARBA00022989"/>
    </source>
</evidence>
<dbReference type="Gene3D" id="1.10.287.130">
    <property type="match status" value="1"/>
</dbReference>
<reference evidence="17 18" key="1">
    <citation type="submission" date="2020-07" db="EMBL/GenBank/DDBJ databases">
        <title>Bacterium isolated from marien macroalgae.</title>
        <authorList>
            <person name="Zhu K."/>
            <person name="Lu D."/>
            <person name="Du Z."/>
        </authorList>
    </citation>
    <scope>NUCLEOTIDE SEQUENCE [LARGE SCALE GENOMIC DNA]</scope>
    <source>
        <strain evidence="17 18">3-1745</strain>
    </source>
</reference>
<dbReference type="Pfam" id="PF08448">
    <property type="entry name" value="PAS_4"/>
    <property type="match status" value="1"/>
</dbReference>
<dbReference type="GO" id="GO:0005524">
    <property type="term" value="F:ATP binding"/>
    <property type="evidence" value="ECO:0007669"/>
    <property type="project" value="UniProtKB-KW"/>
</dbReference>
<evidence type="ECO:0000256" key="9">
    <source>
        <dbReference type="ARBA" id="ARBA00022777"/>
    </source>
</evidence>
<evidence type="ECO:0000256" key="12">
    <source>
        <dbReference type="ARBA" id="ARBA00023012"/>
    </source>
</evidence>
<feature type="transmembrane region" description="Helical" evidence="15">
    <location>
        <begin position="38"/>
        <end position="59"/>
    </location>
</feature>
<feature type="transmembrane region" description="Helical" evidence="15">
    <location>
        <begin position="183"/>
        <end position="210"/>
    </location>
</feature>
<organism evidence="17 18">
    <name type="scientific">Marinobacterium marinum</name>
    <dbReference type="NCBI Taxonomy" id="2756129"/>
    <lineage>
        <taxon>Bacteria</taxon>
        <taxon>Pseudomonadati</taxon>
        <taxon>Pseudomonadota</taxon>
        <taxon>Gammaproteobacteria</taxon>
        <taxon>Oceanospirillales</taxon>
        <taxon>Oceanospirillaceae</taxon>
        <taxon>Marinobacterium</taxon>
    </lineage>
</organism>
<dbReference type="InterPro" id="IPR038377">
    <property type="entry name" value="Na/Glc_symporter_sf"/>
</dbReference>
<keyword evidence="6" id="KW-0808">Transferase</keyword>
<feature type="transmembrane region" description="Helical" evidence="15">
    <location>
        <begin position="238"/>
        <end position="260"/>
    </location>
</feature>
<evidence type="ECO:0000256" key="5">
    <source>
        <dbReference type="ARBA" id="ARBA00022553"/>
    </source>
</evidence>
<evidence type="ECO:0000256" key="13">
    <source>
        <dbReference type="ARBA" id="ARBA00023136"/>
    </source>
</evidence>
<dbReference type="GO" id="GO:0016020">
    <property type="term" value="C:membrane"/>
    <property type="evidence" value="ECO:0007669"/>
    <property type="project" value="UniProtKB-SubCell"/>
</dbReference>
<feature type="domain" description="Histidine kinase" evidence="16">
    <location>
        <begin position="751"/>
        <end position="966"/>
    </location>
</feature>
<keyword evidence="13 15" id="KW-0472">Membrane</keyword>
<keyword evidence="11 15" id="KW-1133">Transmembrane helix</keyword>
<evidence type="ECO:0000256" key="4">
    <source>
        <dbReference type="ARBA" id="ARBA00012438"/>
    </source>
</evidence>
<dbReference type="InterPro" id="IPR003594">
    <property type="entry name" value="HATPase_dom"/>
</dbReference>
<dbReference type="InterPro" id="IPR035965">
    <property type="entry name" value="PAS-like_dom_sf"/>
</dbReference>
<evidence type="ECO:0000256" key="1">
    <source>
        <dbReference type="ARBA" id="ARBA00000085"/>
    </source>
</evidence>
<evidence type="ECO:0000256" key="3">
    <source>
        <dbReference type="ARBA" id="ARBA00006434"/>
    </source>
</evidence>
<evidence type="ECO:0000256" key="6">
    <source>
        <dbReference type="ARBA" id="ARBA00022679"/>
    </source>
</evidence>
<dbReference type="InterPro" id="IPR036890">
    <property type="entry name" value="HATPase_C_sf"/>
</dbReference>
<dbReference type="InterPro" id="IPR036097">
    <property type="entry name" value="HisK_dim/P_sf"/>
</dbReference>
<comment type="catalytic activity">
    <reaction evidence="1">
        <text>ATP + protein L-histidine = ADP + protein N-phospho-L-histidine.</text>
        <dbReference type="EC" id="2.7.13.3"/>
    </reaction>
</comment>
<evidence type="ECO:0000313" key="17">
    <source>
        <dbReference type="EMBL" id="MBA4500790.1"/>
    </source>
</evidence>
<keyword evidence="5" id="KW-0597">Phosphoprotein</keyword>
<dbReference type="AlphaFoldDB" id="A0A7W2AAB1"/>
<feature type="transmembrane region" description="Helical" evidence="15">
    <location>
        <begin position="71"/>
        <end position="94"/>
    </location>
</feature>
<evidence type="ECO:0000259" key="16">
    <source>
        <dbReference type="PROSITE" id="PS50109"/>
    </source>
</evidence>
<dbReference type="Gene3D" id="1.20.1730.10">
    <property type="entry name" value="Sodium/glucose cotransporter"/>
    <property type="match status" value="1"/>
</dbReference>
<dbReference type="SUPFAM" id="SSF47384">
    <property type="entry name" value="Homodimeric domain of signal transducing histidine kinase"/>
    <property type="match status" value="1"/>
</dbReference>
<dbReference type="PANTHER" id="PTHR43065">
    <property type="entry name" value="SENSOR HISTIDINE KINASE"/>
    <property type="match status" value="1"/>
</dbReference>
<dbReference type="CDD" id="cd10322">
    <property type="entry name" value="SLC5sbd"/>
    <property type="match status" value="1"/>
</dbReference>
<accession>A0A7W2AAB1</accession>
<evidence type="ECO:0000256" key="7">
    <source>
        <dbReference type="ARBA" id="ARBA00022692"/>
    </source>
</evidence>
<comment type="subcellular location">
    <subcellularLocation>
        <location evidence="2">Membrane</location>
        <topology evidence="2">Multi-pass membrane protein</topology>
    </subcellularLocation>
</comment>
<proteinExistence type="inferred from homology"/>
<keyword evidence="9" id="KW-0418">Kinase</keyword>
<dbReference type="Gene3D" id="3.30.450.20">
    <property type="entry name" value="PAS domain"/>
    <property type="match status" value="1"/>
</dbReference>
<feature type="transmembrane region" description="Helical" evidence="15">
    <location>
        <begin position="315"/>
        <end position="342"/>
    </location>
</feature>
<evidence type="ECO:0000256" key="14">
    <source>
        <dbReference type="SAM" id="Coils"/>
    </source>
</evidence>
<dbReference type="Proteomes" id="UP000538931">
    <property type="component" value="Unassembled WGS sequence"/>
</dbReference>
<dbReference type="SMART" id="SM00387">
    <property type="entry name" value="HATPase_c"/>
    <property type="match status" value="1"/>
</dbReference>
<dbReference type="Pfam" id="PF00512">
    <property type="entry name" value="HisKA"/>
    <property type="match status" value="1"/>
</dbReference>
<dbReference type="InterPro" id="IPR004358">
    <property type="entry name" value="Sig_transdc_His_kin-like_C"/>
</dbReference>
<dbReference type="EC" id="2.7.13.3" evidence="4"/>
<keyword evidence="12" id="KW-0902">Two-component regulatory system</keyword>
<dbReference type="GO" id="GO:0022857">
    <property type="term" value="F:transmembrane transporter activity"/>
    <property type="evidence" value="ECO:0007669"/>
    <property type="project" value="InterPro"/>
</dbReference>
<dbReference type="InterPro" id="IPR005467">
    <property type="entry name" value="His_kinase_dom"/>
</dbReference>
<keyword evidence="8" id="KW-0547">Nucleotide-binding</keyword>
<feature type="transmembrane region" description="Helical" evidence="15">
    <location>
        <begin position="426"/>
        <end position="447"/>
    </location>
</feature>
<dbReference type="PROSITE" id="PS50283">
    <property type="entry name" value="NA_SOLUT_SYMP_3"/>
    <property type="match status" value="1"/>
</dbReference>
<keyword evidence="10" id="KW-0067">ATP-binding</keyword>
<feature type="transmembrane region" description="Helical" evidence="15">
    <location>
        <begin position="272"/>
        <end position="295"/>
    </location>
</feature>
<dbReference type="SMART" id="SM00388">
    <property type="entry name" value="HisKA"/>
    <property type="match status" value="1"/>
</dbReference>
<dbReference type="PRINTS" id="PR00344">
    <property type="entry name" value="BCTRLSENSOR"/>
</dbReference>
<evidence type="ECO:0000256" key="15">
    <source>
        <dbReference type="SAM" id="Phobius"/>
    </source>
</evidence>
<name>A0A7W2AAB1_9GAMM</name>
<feature type="transmembrane region" description="Helical" evidence="15">
    <location>
        <begin position="398"/>
        <end position="419"/>
    </location>
</feature>
<dbReference type="Pfam" id="PF02518">
    <property type="entry name" value="HATPase_c"/>
    <property type="match status" value="1"/>
</dbReference>
<feature type="transmembrane region" description="Helical" evidence="15">
    <location>
        <begin position="6"/>
        <end position="26"/>
    </location>
</feature>
<dbReference type="InterPro" id="IPR003661">
    <property type="entry name" value="HisK_dim/P_dom"/>
</dbReference>
<evidence type="ECO:0000256" key="2">
    <source>
        <dbReference type="ARBA" id="ARBA00004141"/>
    </source>
</evidence>
<dbReference type="Gene3D" id="3.30.565.10">
    <property type="entry name" value="Histidine kinase-like ATPase, C-terminal domain"/>
    <property type="match status" value="1"/>
</dbReference>
<keyword evidence="7 15" id="KW-0812">Transmembrane</keyword>
<feature type="transmembrane region" description="Helical" evidence="15">
    <location>
        <begin position="151"/>
        <end position="171"/>
    </location>
</feature>
<dbReference type="GO" id="GO:0000155">
    <property type="term" value="F:phosphorelay sensor kinase activity"/>
    <property type="evidence" value="ECO:0007669"/>
    <property type="project" value="InterPro"/>
</dbReference>
<keyword evidence="18" id="KW-1185">Reference proteome</keyword>
<evidence type="ECO:0000313" key="18">
    <source>
        <dbReference type="Proteomes" id="UP000538931"/>
    </source>
</evidence>
<dbReference type="InterPro" id="IPR001734">
    <property type="entry name" value="Na/solute_symporter"/>
</dbReference>
<keyword evidence="14" id="KW-0175">Coiled coil</keyword>
<feature type="transmembrane region" description="Helical" evidence="15">
    <location>
        <begin position="115"/>
        <end position="139"/>
    </location>
</feature>
<dbReference type="RefSeq" id="WP_181736267.1">
    <property type="nucleotide sequence ID" value="NZ_JACEMT010000001.1"/>
</dbReference>
<gene>
    <name evidence="17" type="ORF">H1S06_00155</name>
</gene>
<feature type="coiled-coil region" evidence="14">
    <location>
        <begin position="597"/>
        <end position="624"/>
    </location>
</feature>
<evidence type="ECO:0000256" key="10">
    <source>
        <dbReference type="ARBA" id="ARBA00022840"/>
    </source>
</evidence>
<feature type="transmembrane region" description="Helical" evidence="15">
    <location>
        <begin position="467"/>
        <end position="486"/>
    </location>
</feature>
<feature type="transmembrane region" description="Helical" evidence="15">
    <location>
        <begin position="363"/>
        <end position="386"/>
    </location>
</feature>
<dbReference type="CDD" id="cd00082">
    <property type="entry name" value="HisKA"/>
    <property type="match status" value="1"/>
</dbReference>
<comment type="caution">
    <text evidence="17">The sequence shown here is derived from an EMBL/GenBank/DDBJ whole genome shotgun (WGS) entry which is preliminary data.</text>
</comment>
<dbReference type="SUPFAM" id="SSF55785">
    <property type="entry name" value="PYP-like sensor domain (PAS domain)"/>
    <property type="match status" value="1"/>
</dbReference>